<feature type="region of interest" description="Disordered" evidence="11">
    <location>
        <begin position="73"/>
        <end position="178"/>
    </location>
</feature>
<dbReference type="InterPro" id="IPR012677">
    <property type="entry name" value="Nucleotide-bd_a/b_plait_sf"/>
</dbReference>
<feature type="domain" description="RRM" evidence="12">
    <location>
        <begin position="346"/>
        <end position="426"/>
    </location>
</feature>
<feature type="domain" description="RRM" evidence="12">
    <location>
        <begin position="181"/>
        <end position="263"/>
    </location>
</feature>
<dbReference type="SMART" id="SM00360">
    <property type="entry name" value="RRM"/>
    <property type="match status" value="2"/>
</dbReference>
<dbReference type="PROSITE" id="PS50102">
    <property type="entry name" value="RRM"/>
    <property type="match status" value="2"/>
</dbReference>
<feature type="compositionally biased region" description="Polar residues" evidence="11">
    <location>
        <begin position="467"/>
        <end position="481"/>
    </location>
</feature>
<evidence type="ECO:0000256" key="9">
    <source>
        <dbReference type="PROSITE-ProRule" id="PRU00322"/>
    </source>
</evidence>
<evidence type="ECO:0000259" key="13">
    <source>
        <dbReference type="PROSITE" id="PS50174"/>
    </source>
</evidence>
<evidence type="ECO:0000256" key="8">
    <source>
        <dbReference type="PROSITE-ProRule" id="PRU00176"/>
    </source>
</evidence>
<dbReference type="EMBL" id="CP097502">
    <property type="protein sequence ID" value="URD73110.1"/>
    <property type="molecule type" value="Genomic_DNA"/>
</dbReference>
<evidence type="ECO:0000256" key="10">
    <source>
        <dbReference type="SAM" id="Coils"/>
    </source>
</evidence>
<dbReference type="OrthoDB" id="439808at2759"/>
<reference evidence="15" key="1">
    <citation type="submission" date="2022-05" db="EMBL/GenBank/DDBJ databases">
        <title>The Musa troglodytarum L. genome provides insights into the mechanism of non-climacteric behaviour and enrichment of carotenoids.</title>
        <authorList>
            <person name="Wang J."/>
        </authorList>
    </citation>
    <scope>NUCLEOTIDE SEQUENCE</scope>
    <source>
        <tissue evidence="15">Leaf</tissue>
    </source>
</reference>
<proteinExistence type="predicted"/>
<dbReference type="GO" id="GO:0000398">
    <property type="term" value="P:mRNA splicing, via spliceosome"/>
    <property type="evidence" value="ECO:0007669"/>
    <property type="project" value="TreeGrafter"/>
</dbReference>
<feature type="compositionally biased region" description="Polar residues" evidence="11">
    <location>
        <begin position="1727"/>
        <end position="1737"/>
    </location>
</feature>
<evidence type="ECO:0000256" key="6">
    <source>
        <dbReference type="ARBA" id="ARBA00022884"/>
    </source>
</evidence>
<dbReference type="Pfam" id="PF01585">
    <property type="entry name" value="G-patch"/>
    <property type="match status" value="1"/>
</dbReference>
<evidence type="ECO:0000256" key="11">
    <source>
        <dbReference type="SAM" id="MobiDB-lite"/>
    </source>
</evidence>
<evidence type="ECO:0000259" key="14">
    <source>
        <dbReference type="PROSITE" id="PS50199"/>
    </source>
</evidence>
<dbReference type="InterPro" id="IPR001876">
    <property type="entry name" value="Znf_RanBP2"/>
</dbReference>
<dbReference type="Pfam" id="PF00076">
    <property type="entry name" value="RRM_1"/>
    <property type="match status" value="2"/>
</dbReference>
<dbReference type="GO" id="GO:0005634">
    <property type="term" value="C:nucleus"/>
    <property type="evidence" value="ECO:0007669"/>
    <property type="project" value="UniProtKB-SubCell"/>
</dbReference>
<dbReference type="GO" id="GO:0003723">
    <property type="term" value="F:RNA binding"/>
    <property type="evidence" value="ECO:0007669"/>
    <property type="project" value="UniProtKB-UniRule"/>
</dbReference>
<dbReference type="PANTHER" id="PTHR13948">
    <property type="entry name" value="RNA-BINDING PROTEIN"/>
    <property type="match status" value="1"/>
</dbReference>
<dbReference type="SMART" id="SM00443">
    <property type="entry name" value="G_patch"/>
    <property type="match status" value="1"/>
</dbReference>
<dbReference type="SMART" id="SM00547">
    <property type="entry name" value="ZnF_RBZ"/>
    <property type="match status" value="1"/>
</dbReference>
<feature type="coiled-coil region" evidence="10">
    <location>
        <begin position="1201"/>
        <end position="1516"/>
    </location>
</feature>
<evidence type="ECO:0000259" key="12">
    <source>
        <dbReference type="PROSITE" id="PS50102"/>
    </source>
</evidence>
<accession>A0A9E7J9N7</accession>
<comment type="subcellular location">
    <subcellularLocation>
        <location evidence="1">Nucleus</location>
    </subcellularLocation>
</comment>
<feature type="region of interest" description="Disordered" evidence="11">
    <location>
        <begin position="780"/>
        <end position="817"/>
    </location>
</feature>
<dbReference type="Pfam" id="PF17780">
    <property type="entry name" value="OCRE"/>
    <property type="match status" value="1"/>
</dbReference>
<feature type="compositionally biased region" description="Basic and acidic residues" evidence="11">
    <location>
        <begin position="1661"/>
        <end position="1679"/>
    </location>
</feature>
<keyword evidence="7" id="KW-0539">Nucleus</keyword>
<feature type="coiled-coil region" evidence="10">
    <location>
        <begin position="1598"/>
        <end position="1625"/>
    </location>
</feature>
<feature type="compositionally biased region" description="Acidic residues" evidence="11">
    <location>
        <begin position="1651"/>
        <end position="1660"/>
    </location>
</feature>
<keyword evidence="4 9" id="KW-0863">Zinc-finger</keyword>
<keyword evidence="5" id="KW-0862">Zinc</keyword>
<dbReference type="PROSITE" id="PS50174">
    <property type="entry name" value="G_PATCH"/>
    <property type="match status" value="1"/>
</dbReference>
<keyword evidence="16" id="KW-1185">Reference proteome</keyword>
<keyword evidence="10" id="KW-0175">Coiled coil</keyword>
<evidence type="ECO:0000256" key="1">
    <source>
        <dbReference type="ARBA" id="ARBA00004123"/>
    </source>
</evidence>
<feature type="region of interest" description="Disordered" evidence="11">
    <location>
        <begin position="990"/>
        <end position="1072"/>
    </location>
</feature>
<evidence type="ECO:0000313" key="16">
    <source>
        <dbReference type="Proteomes" id="UP001055439"/>
    </source>
</evidence>
<feature type="compositionally biased region" description="Basic and acidic residues" evidence="11">
    <location>
        <begin position="81"/>
        <end position="90"/>
    </location>
</feature>
<feature type="compositionally biased region" description="Basic residues" evidence="11">
    <location>
        <begin position="1752"/>
        <end position="1761"/>
    </location>
</feature>
<dbReference type="Gene3D" id="3.30.70.330">
    <property type="match status" value="2"/>
</dbReference>
<dbReference type="InterPro" id="IPR041591">
    <property type="entry name" value="OCRE"/>
</dbReference>
<gene>
    <name evidence="15" type="ORF">MUK42_09837</name>
</gene>
<feature type="compositionally biased region" description="Basic and acidic residues" evidence="11">
    <location>
        <begin position="146"/>
        <end position="174"/>
    </location>
</feature>
<evidence type="ECO:0000256" key="4">
    <source>
        <dbReference type="ARBA" id="ARBA00022771"/>
    </source>
</evidence>
<feature type="compositionally biased region" description="Basic residues" evidence="11">
    <location>
        <begin position="134"/>
        <end position="145"/>
    </location>
</feature>
<evidence type="ECO:0000256" key="5">
    <source>
        <dbReference type="ARBA" id="ARBA00022833"/>
    </source>
</evidence>
<feature type="region of interest" description="Disordered" evidence="11">
    <location>
        <begin position="1644"/>
        <end position="1773"/>
    </location>
</feature>
<dbReference type="InterPro" id="IPR000504">
    <property type="entry name" value="RRM_dom"/>
</dbReference>
<evidence type="ECO:0000313" key="15">
    <source>
        <dbReference type="EMBL" id="URD73110.1"/>
    </source>
</evidence>
<feature type="domain" description="RanBP2-type" evidence="14">
    <location>
        <begin position="291"/>
        <end position="320"/>
    </location>
</feature>
<organism evidence="15 16">
    <name type="scientific">Musa troglodytarum</name>
    <name type="common">fe'i banana</name>
    <dbReference type="NCBI Taxonomy" id="320322"/>
    <lineage>
        <taxon>Eukaryota</taxon>
        <taxon>Viridiplantae</taxon>
        <taxon>Streptophyta</taxon>
        <taxon>Embryophyta</taxon>
        <taxon>Tracheophyta</taxon>
        <taxon>Spermatophyta</taxon>
        <taxon>Magnoliopsida</taxon>
        <taxon>Liliopsida</taxon>
        <taxon>Zingiberales</taxon>
        <taxon>Musaceae</taxon>
        <taxon>Musa</taxon>
    </lineage>
</organism>
<evidence type="ECO:0000256" key="2">
    <source>
        <dbReference type="ARBA" id="ARBA00022723"/>
    </source>
</evidence>
<sequence>MDNFGDHVKYHEDNFRDNYRNIERYHDTDSYHDYGYDRHARFGGRDHEGMSSDYEVRRHLSHESRENSRDRDYDYDWYSYDSDHERGKRDGGRRRRESHDREHEKRGLSRERDQSPYRRRERSRSHGRDDRSRSRSPRGRTRSRSHREDSYEDGRYERNDRRRDYDRDEKRHNDSSVAPSATIVVKGLSQKTTEDDLYQILVRAEWGPLRHIRVIKERNSGVSRGFAFIDFPDVDAARRMMDGIGDNGLVIDGRKLFFEYSSKPTGGAGAPSLGQESFAKSSHGHGRSITAPCDWICTMCGCLNFARRTSCFQCNEPRTEDAPPADVASTNPTPLGKRGSDLGPTHVLVVRGLDENADEEMLRYEFAKHAAIKDLRLVRDKFTHVSRGFAFVHFHSVEDATKALEATNGTTLEKNGQVLRVAYAKSIHGPGSGTPQSSSLAAAAIEAATFAQQYDAVGWTPKEYNPDQKQSTTGFEQNSKAEVQRGGSAPQSGFVWDEKSGYYYDAASGFYYDGNTGLYYDGNNGVWYSYDHQTQQYVPCNEQSNNKAAGDMANETSKGSDGTASKKVVISAAATTVKSNEKASLPDAVHAAATAALAAEKKEKEKLKEIKLASKSSLLANKKKMNNVLAMWKQRNHEGQAARVVLDDKESSGLLDDKPSNSYSASVALTTKSKLKSDSVKEAMGSSIYASSASRGTAQSISAETVDVDSQVKPRPVSNSLGGTIMGVIRGSGKGIIKSDTTFPVSASEGTTVSSTATASSIETAPALARSHATAPFKTDASALGSYGSSASGGRGKRRFSEAPALSNPRDQIPTTYRDRAAERRNLYGSSSAAGDDLSDVGLGDPNCDYPYRKDSLSVTGTMPFPPGVGGRSGGDIVSNTENYEVITADRAIDESNVGNRMLRSMGWQEGLGLGKDGSGIKEPVQAKAVDDRSGLGSQQRKGDPSLEAQAGDSYRTIIQKKAIARFREMALSVDLPLCSNSDIGIWNRSGLHEGSNNKNTHGTLKVSKLSRTRSATLDTRSPLPMADLSSPMPKPRVSVNRSPKSANSKASNKKSSTDKLPQAAKASERQEKLDAVEMDLKKAKEQLASVELEKMKAIEELNKVKRSADEVNEKFQEATVAKKKAEDTLEIEKFRFNELEQASKKADRKWEEEFQKELENIQSQHNQDVSAMNSMTQELRRIKMELIDVTNAKEIALVQATDAKKTAEIYEEKVELLSKEVSQLKALHDSKLASMNKEAAETVKKLDAEVTTLKFELERAKTAEEKLVQMEALVEKLQLEVIDARKGELGIAQLVDEWRKKAEMLNIDLEEAYQSEKSASDSLAGMMVKLEESKSLLDDAESEISTLRGTIKSLEIEVAKQKIDLEESDRQLDLAQQDALNIGKTIELLKLELHNLEEEKLQAINSEKVTASKIKSLIEENNKLMDDHKNSKDEEETAKKAMENLASAFQAMSIEAREKDERLLKTQAEIEESQADIEQLNIALRNTKERYEVMLDEARYEVVCLKKIIERFETEASNTNNEWDEKEYSFVNTIKELEEETVTLKVEMSKMVDLQKLANKKTQVVKEDVSEMLTKLRLVESGANSAYEEAEASKYESLQLKETLLDKENELQTITQENDELRIQETAVTHKAKELSAALKQAISDKTEENCEISDSDEYNLEKSDSEVPYKNLEDHHKEDHKKKEKRKETENGKEDLVEDMENGLSSERNHEDESTDDDLQLKMDGSSNNLTNGITGSIDDGTTLTTKQHQQQKKRKPLLHKFGNLLKKGNH</sequence>
<evidence type="ECO:0000256" key="3">
    <source>
        <dbReference type="ARBA" id="ARBA00022737"/>
    </source>
</evidence>
<keyword evidence="2" id="KW-0479">Metal-binding</keyword>
<feature type="region of interest" description="Disordered" evidence="11">
    <location>
        <begin position="317"/>
        <end position="341"/>
    </location>
</feature>
<dbReference type="SUPFAM" id="SSF54928">
    <property type="entry name" value="RNA-binding domain, RBD"/>
    <property type="match status" value="2"/>
</dbReference>
<dbReference type="PROSITE" id="PS01358">
    <property type="entry name" value="ZF_RANBP2_1"/>
    <property type="match status" value="1"/>
</dbReference>
<dbReference type="Proteomes" id="UP001055439">
    <property type="component" value="Chromosome 1"/>
</dbReference>
<dbReference type="CDD" id="cd16166">
    <property type="entry name" value="OCRE_SUA_like"/>
    <property type="match status" value="1"/>
</dbReference>
<keyword evidence="6 8" id="KW-0694">RNA-binding</keyword>
<dbReference type="GO" id="GO:0008270">
    <property type="term" value="F:zinc ion binding"/>
    <property type="evidence" value="ECO:0007669"/>
    <property type="project" value="UniProtKB-KW"/>
</dbReference>
<feature type="compositionally biased region" description="Basic and acidic residues" evidence="11">
    <location>
        <begin position="97"/>
        <end position="133"/>
    </location>
</feature>
<keyword evidence="3" id="KW-0677">Repeat</keyword>
<dbReference type="PANTHER" id="PTHR13948:SF3">
    <property type="entry name" value="FI21118P1"/>
    <property type="match status" value="1"/>
</dbReference>
<evidence type="ECO:0000256" key="7">
    <source>
        <dbReference type="ARBA" id="ARBA00023242"/>
    </source>
</evidence>
<dbReference type="PROSITE" id="PS50199">
    <property type="entry name" value="ZF_RANBP2_2"/>
    <property type="match status" value="1"/>
</dbReference>
<feature type="compositionally biased region" description="Low complexity" evidence="11">
    <location>
        <begin position="1045"/>
        <end position="1055"/>
    </location>
</feature>
<dbReference type="CDD" id="cd12313">
    <property type="entry name" value="RRM1_RRM2_RBM5_like"/>
    <property type="match status" value="1"/>
</dbReference>
<feature type="region of interest" description="Disordered" evidence="11">
    <location>
        <begin position="461"/>
        <end position="490"/>
    </location>
</feature>
<feature type="region of interest" description="Disordered" evidence="11">
    <location>
        <begin position="927"/>
        <end position="949"/>
    </location>
</feature>
<dbReference type="InterPro" id="IPR036443">
    <property type="entry name" value="Znf_RanBP2_sf"/>
</dbReference>
<protein>
    <submittedName>
        <fullName evidence="15">G-patch domain</fullName>
    </submittedName>
</protein>
<name>A0A9E7J9N7_9LILI</name>
<feature type="domain" description="G-patch" evidence="13">
    <location>
        <begin position="895"/>
        <end position="941"/>
    </location>
</feature>
<dbReference type="InterPro" id="IPR000467">
    <property type="entry name" value="G_patch_dom"/>
</dbReference>
<dbReference type="SUPFAM" id="SSF90209">
    <property type="entry name" value="Ran binding protein zinc finger-like"/>
    <property type="match status" value="1"/>
</dbReference>
<dbReference type="InterPro" id="IPR035623">
    <property type="entry name" value="SUA-like_OCRE"/>
</dbReference>
<dbReference type="Gene3D" id="4.10.1060.10">
    <property type="entry name" value="Zinc finger, RanBP2-type"/>
    <property type="match status" value="1"/>
</dbReference>
<feature type="compositionally biased region" description="Basic and acidic residues" evidence="11">
    <location>
        <begin position="1688"/>
        <end position="1697"/>
    </location>
</feature>
<dbReference type="InterPro" id="IPR035979">
    <property type="entry name" value="RBD_domain_sf"/>
</dbReference>
<feature type="compositionally biased region" description="Low complexity" evidence="11">
    <location>
        <begin position="781"/>
        <end position="792"/>
    </location>
</feature>